<proteinExistence type="predicted"/>
<dbReference type="EMBL" id="JAGGKS010000008">
    <property type="protein sequence ID" value="MBP1926852.1"/>
    <property type="molecule type" value="Genomic_DNA"/>
</dbReference>
<organism evidence="2 3">
    <name type="scientific">Sedimentibacter acidaminivorans</name>
    <dbReference type="NCBI Taxonomy" id="913099"/>
    <lineage>
        <taxon>Bacteria</taxon>
        <taxon>Bacillati</taxon>
        <taxon>Bacillota</taxon>
        <taxon>Tissierellia</taxon>
        <taxon>Sedimentibacter</taxon>
    </lineage>
</organism>
<name>A0ABS4GGV3_9FIRM</name>
<feature type="region of interest" description="Disordered" evidence="1">
    <location>
        <begin position="50"/>
        <end position="71"/>
    </location>
</feature>
<evidence type="ECO:0000313" key="3">
    <source>
        <dbReference type="Proteomes" id="UP001519342"/>
    </source>
</evidence>
<protein>
    <submittedName>
        <fullName evidence="2">Uncharacterized protein</fullName>
    </submittedName>
</protein>
<accession>A0ABS4GGV3</accession>
<dbReference type="Proteomes" id="UP001519342">
    <property type="component" value="Unassembled WGS sequence"/>
</dbReference>
<sequence length="71" mass="8153">MAAKNSKYESKINNLIFKGTLYNKGDVLDLSDKDAKGLLENNFICVPGKEEIPWEDYDQEDDNPEEPEDEE</sequence>
<dbReference type="RefSeq" id="WP_209512571.1">
    <property type="nucleotide sequence ID" value="NZ_JAGGKS010000008.1"/>
</dbReference>
<feature type="compositionally biased region" description="Acidic residues" evidence="1">
    <location>
        <begin position="53"/>
        <end position="71"/>
    </location>
</feature>
<reference evidence="2 3" key="1">
    <citation type="submission" date="2021-03" db="EMBL/GenBank/DDBJ databases">
        <title>Genomic Encyclopedia of Type Strains, Phase IV (KMG-IV): sequencing the most valuable type-strain genomes for metagenomic binning, comparative biology and taxonomic classification.</title>
        <authorList>
            <person name="Goeker M."/>
        </authorList>
    </citation>
    <scope>NUCLEOTIDE SEQUENCE [LARGE SCALE GENOMIC DNA]</scope>
    <source>
        <strain evidence="2 3">DSM 24004</strain>
    </source>
</reference>
<comment type="caution">
    <text evidence="2">The sequence shown here is derived from an EMBL/GenBank/DDBJ whole genome shotgun (WGS) entry which is preliminary data.</text>
</comment>
<evidence type="ECO:0000313" key="2">
    <source>
        <dbReference type="EMBL" id="MBP1926852.1"/>
    </source>
</evidence>
<evidence type="ECO:0000256" key="1">
    <source>
        <dbReference type="SAM" id="MobiDB-lite"/>
    </source>
</evidence>
<gene>
    <name evidence="2" type="ORF">J2Z76_002722</name>
</gene>
<keyword evidence="3" id="KW-1185">Reference proteome</keyword>